<proteinExistence type="predicted"/>
<accession>A7NFB0</accession>
<dbReference type="OrthoDB" id="9950396at2"/>
<protein>
    <submittedName>
        <fullName evidence="2">Uncharacterized protein</fullName>
    </submittedName>
</protein>
<reference evidence="2 3" key="1">
    <citation type="submission" date="2007-08" db="EMBL/GenBank/DDBJ databases">
        <title>Complete sequence of Roseiflexus castenholzii DSM 13941.</title>
        <authorList>
            <consortium name="US DOE Joint Genome Institute"/>
            <person name="Copeland A."/>
            <person name="Lucas S."/>
            <person name="Lapidus A."/>
            <person name="Barry K."/>
            <person name="Glavina del Rio T."/>
            <person name="Dalin E."/>
            <person name="Tice H."/>
            <person name="Pitluck S."/>
            <person name="Thompson L.S."/>
            <person name="Brettin T."/>
            <person name="Bruce D."/>
            <person name="Detter J.C."/>
            <person name="Han C."/>
            <person name="Tapia R."/>
            <person name="Schmutz J."/>
            <person name="Larimer F."/>
            <person name="Land M."/>
            <person name="Hauser L."/>
            <person name="Kyrpides N."/>
            <person name="Mikhailova N."/>
            <person name="Bryant D.A."/>
            <person name="Hanada S."/>
            <person name="Tsukatani Y."/>
            <person name="Richardson P."/>
        </authorList>
    </citation>
    <scope>NUCLEOTIDE SEQUENCE [LARGE SCALE GENOMIC DNA]</scope>
    <source>
        <strain evidence="3">DSM 13941 / HLO8</strain>
    </source>
</reference>
<dbReference type="KEGG" id="rca:Rcas_1449"/>
<sequence length="105" mass="10851">MAKRSARDLFGAFIGCIGSLAMLAALLPGLLSSAIGMILIGGAIMTGIVIVLSDLLSGRNALKSLIGVVLMGMLVFAFVYAPLWYLSSLAASGDLLRFNFSGVTP</sequence>
<dbReference type="Proteomes" id="UP000000263">
    <property type="component" value="Chromosome"/>
</dbReference>
<feature type="transmembrane region" description="Helical" evidence="1">
    <location>
        <begin position="9"/>
        <end position="27"/>
    </location>
</feature>
<evidence type="ECO:0000313" key="2">
    <source>
        <dbReference type="EMBL" id="ABU57544.1"/>
    </source>
</evidence>
<organism evidence="2 3">
    <name type="scientific">Roseiflexus castenholzii (strain DSM 13941 / HLO8)</name>
    <dbReference type="NCBI Taxonomy" id="383372"/>
    <lineage>
        <taxon>Bacteria</taxon>
        <taxon>Bacillati</taxon>
        <taxon>Chloroflexota</taxon>
        <taxon>Chloroflexia</taxon>
        <taxon>Chloroflexales</taxon>
        <taxon>Roseiflexineae</taxon>
        <taxon>Roseiflexaceae</taxon>
        <taxon>Roseiflexus</taxon>
    </lineage>
</organism>
<keyword evidence="1" id="KW-1133">Transmembrane helix</keyword>
<keyword evidence="3" id="KW-1185">Reference proteome</keyword>
<keyword evidence="1" id="KW-0472">Membrane</keyword>
<keyword evidence="1" id="KW-0812">Transmembrane</keyword>
<name>A7NFB0_ROSCS</name>
<dbReference type="AlphaFoldDB" id="A7NFB0"/>
<gene>
    <name evidence="2" type="ordered locus">Rcas_1449</name>
</gene>
<dbReference type="STRING" id="383372.Rcas_1449"/>
<feature type="transmembrane region" description="Helical" evidence="1">
    <location>
        <begin position="33"/>
        <end position="53"/>
    </location>
</feature>
<dbReference type="EMBL" id="CP000804">
    <property type="protein sequence ID" value="ABU57544.1"/>
    <property type="molecule type" value="Genomic_DNA"/>
</dbReference>
<feature type="transmembrane region" description="Helical" evidence="1">
    <location>
        <begin position="65"/>
        <end position="86"/>
    </location>
</feature>
<dbReference type="RefSeq" id="WP_012119972.1">
    <property type="nucleotide sequence ID" value="NC_009767.1"/>
</dbReference>
<dbReference type="HOGENOM" id="CLU_2234546_0_0_0"/>
<evidence type="ECO:0000256" key="1">
    <source>
        <dbReference type="SAM" id="Phobius"/>
    </source>
</evidence>
<evidence type="ECO:0000313" key="3">
    <source>
        <dbReference type="Proteomes" id="UP000000263"/>
    </source>
</evidence>